<organism evidence="2">
    <name type="scientific">marine sediment metagenome</name>
    <dbReference type="NCBI Taxonomy" id="412755"/>
    <lineage>
        <taxon>unclassified sequences</taxon>
        <taxon>metagenomes</taxon>
        <taxon>ecological metagenomes</taxon>
    </lineage>
</organism>
<reference evidence="2" key="1">
    <citation type="journal article" date="2015" name="Nature">
        <title>Complex archaea that bridge the gap between prokaryotes and eukaryotes.</title>
        <authorList>
            <person name="Spang A."/>
            <person name="Saw J.H."/>
            <person name="Jorgensen S.L."/>
            <person name="Zaremba-Niedzwiedzka K."/>
            <person name="Martijn J."/>
            <person name="Lind A.E."/>
            <person name="van Eijk R."/>
            <person name="Schleper C."/>
            <person name="Guy L."/>
            <person name="Ettema T.J."/>
        </authorList>
    </citation>
    <scope>NUCLEOTIDE SEQUENCE</scope>
</reference>
<sequence>MRDTSLRGKRPPQRQPIHVLVADKNAHFRETIRRVLTRLGRCVVSGDASTIAEVISQVTNSRIDLLLLDVDMVTQDRLAELKRLAKRLPELKVAVLLSDDTPEYREAVQMHGGHYSVAKDGLEDQLPPVLNSVRQVVASRAG</sequence>
<dbReference type="SMART" id="SM00448">
    <property type="entry name" value="REC"/>
    <property type="match status" value="1"/>
</dbReference>
<dbReference type="EMBL" id="LAZR01015219">
    <property type="protein sequence ID" value="KKM14144.1"/>
    <property type="molecule type" value="Genomic_DNA"/>
</dbReference>
<dbReference type="InterPro" id="IPR011006">
    <property type="entry name" value="CheY-like_superfamily"/>
</dbReference>
<name>A0A0F9I3A3_9ZZZZ</name>
<dbReference type="Pfam" id="PF00072">
    <property type="entry name" value="Response_reg"/>
    <property type="match status" value="1"/>
</dbReference>
<evidence type="ECO:0000259" key="1">
    <source>
        <dbReference type="PROSITE" id="PS50110"/>
    </source>
</evidence>
<evidence type="ECO:0000313" key="2">
    <source>
        <dbReference type="EMBL" id="KKM14144.1"/>
    </source>
</evidence>
<feature type="domain" description="Response regulatory" evidence="1">
    <location>
        <begin position="18"/>
        <end position="134"/>
    </location>
</feature>
<protein>
    <recommendedName>
        <fullName evidence="1">Response regulatory domain-containing protein</fullName>
    </recommendedName>
</protein>
<dbReference type="AlphaFoldDB" id="A0A0F9I3A3"/>
<dbReference type="InterPro" id="IPR001789">
    <property type="entry name" value="Sig_transdc_resp-reg_receiver"/>
</dbReference>
<comment type="caution">
    <text evidence="2">The sequence shown here is derived from an EMBL/GenBank/DDBJ whole genome shotgun (WGS) entry which is preliminary data.</text>
</comment>
<dbReference type="PANTHER" id="PTHR45566">
    <property type="entry name" value="HTH-TYPE TRANSCRIPTIONAL REGULATOR YHJB-RELATED"/>
    <property type="match status" value="1"/>
</dbReference>
<dbReference type="SUPFAM" id="SSF52172">
    <property type="entry name" value="CheY-like"/>
    <property type="match status" value="1"/>
</dbReference>
<dbReference type="GO" id="GO:0000160">
    <property type="term" value="P:phosphorelay signal transduction system"/>
    <property type="evidence" value="ECO:0007669"/>
    <property type="project" value="InterPro"/>
</dbReference>
<dbReference type="PANTHER" id="PTHR45566:SF1">
    <property type="entry name" value="HTH-TYPE TRANSCRIPTIONAL REGULATOR YHJB-RELATED"/>
    <property type="match status" value="1"/>
</dbReference>
<gene>
    <name evidence="2" type="ORF">LCGC14_1709100</name>
</gene>
<dbReference type="Gene3D" id="3.40.50.2300">
    <property type="match status" value="1"/>
</dbReference>
<dbReference type="InterPro" id="IPR051015">
    <property type="entry name" value="EvgA-like"/>
</dbReference>
<accession>A0A0F9I3A3</accession>
<dbReference type="PROSITE" id="PS50110">
    <property type="entry name" value="RESPONSE_REGULATORY"/>
    <property type="match status" value="1"/>
</dbReference>
<proteinExistence type="predicted"/>